<gene>
    <name evidence="1" type="ORF">ElyMa_006960000</name>
</gene>
<reference evidence="1 2" key="1">
    <citation type="journal article" date="2021" name="Elife">
        <title>Chloroplast acquisition without the gene transfer in kleptoplastic sea slugs, Plakobranchus ocellatus.</title>
        <authorList>
            <person name="Maeda T."/>
            <person name="Takahashi S."/>
            <person name="Yoshida T."/>
            <person name="Shimamura S."/>
            <person name="Takaki Y."/>
            <person name="Nagai Y."/>
            <person name="Toyoda A."/>
            <person name="Suzuki Y."/>
            <person name="Arimoto A."/>
            <person name="Ishii H."/>
            <person name="Satoh N."/>
            <person name="Nishiyama T."/>
            <person name="Hasebe M."/>
            <person name="Maruyama T."/>
            <person name="Minagawa J."/>
            <person name="Obokata J."/>
            <person name="Shigenobu S."/>
        </authorList>
    </citation>
    <scope>NUCLEOTIDE SEQUENCE [LARGE SCALE GENOMIC DNA]</scope>
</reference>
<dbReference type="EMBL" id="BMAT01013907">
    <property type="protein sequence ID" value="GFS22767.1"/>
    <property type="molecule type" value="Genomic_DNA"/>
</dbReference>
<sequence>MRKKVSGPGTLKAIQEAFPTASKSYKEMYDQTSAHPTKISKSILKKLSTKPLAGIGMSEDRKREFGQFGIDPDQFLKKIRRIERSLEDDSDDF</sequence>
<evidence type="ECO:0000313" key="2">
    <source>
        <dbReference type="Proteomes" id="UP000762676"/>
    </source>
</evidence>
<dbReference type="AlphaFoldDB" id="A0AAV4JP79"/>
<evidence type="ECO:0000313" key="1">
    <source>
        <dbReference type="EMBL" id="GFS22767.1"/>
    </source>
</evidence>
<dbReference type="Proteomes" id="UP000762676">
    <property type="component" value="Unassembled WGS sequence"/>
</dbReference>
<accession>A0AAV4JP79</accession>
<keyword evidence="2" id="KW-1185">Reference proteome</keyword>
<protein>
    <submittedName>
        <fullName evidence="1">Uncharacterized protein</fullName>
    </submittedName>
</protein>
<proteinExistence type="predicted"/>
<organism evidence="1 2">
    <name type="scientific">Elysia marginata</name>
    <dbReference type="NCBI Taxonomy" id="1093978"/>
    <lineage>
        <taxon>Eukaryota</taxon>
        <taxon>Metazoa</taxon>
        <taxon>Spiralia</taxon>
        <taxon>Lophotrochozoa</taxon>
        <taxon>Mollusca</taxon>
        <taxon>Gastropoda</taxon>
        <taxon>Heterobranchia</taxon>
        <taxon>Euthyneura</taxon>
        <taxon>Panpulmonata</taxon>
        <taxon>Sacoglossa</taxon>
        <taxon>Placobranchoidea</taxon>
        <taxon>Plakobranchidae</taxon>
        <taxon>Elysia</taxon>
    </lineage>
</organism>
<comment type="caution">
    <text evidence="1">The sequence shown here is derived from an EMBL/GenBank/DDBJ whole genome shotgun (WGS) entry which is preliminary data.</text>
</comment>
<name>A0AAV4JP79_9GAST</name>